<dbReference type="InterPro" id="IPR000189">
    <property type="entry name" value="Transglyc_AS"/>
</dbReference>
<reference evidence="3 4" key="1">
    <citation type="submission" date="2017-12" db="EMBL/GenBank/DDBJ databases">
        <title>Phylogenetic diversity of female urinary microbiome.</title>
        <authorList>
            <person name="Thomas-White K."/>
            <person name="Wolfe A.J."/>
        </authorList>
    </citation>
    <scope>NUCLEOTIDE SEQUENCE [LARGE SCALE GENOMIC DNA]</scope>
    <source>
        <strain evidence="3 4">UMB0416</strain>
    </source>
</reference>
<comment type="similarity">
    <text evidence="1">Belongs to the transglycosylase Slt family.</text>
</comment>
<dbReference type="Gene3D" id="1.10.530.10">
    <property type="match status" value="1"/>
</dbReference>
<protein>
    <submittedName>
        <fullName evidence="3">Lytic transglycosylase</fullName>
    </submittedName>
</protein>
<gene>
    <name evidence="3" type="ORF">CYJ96_10375</name>
</gene>
<dbReference type="Proteomes" id="UP000234914">
    <property type="component" value="Unassembled WGS sequence"/>
</dbReference>
<dbReference type="PANTHER" id="PTHR37423:SF2">
    <property type="entry name" value="MEMBRANE-BOUND LYTIC MUREIN TRANSGLYCOSYLASE C"/>
    <property type="match status" value="1"/>
</dbReference>
<evidence type="ECO:0000259" key="2">
    <source>
        <dbReference type="Pfam" id="PF01464"/>
    </source>
</evidence>
<dbReference type="Pfam" id="PF01464">
    <property type="entry name" value="SLT"/>
    <property type="match status" value="1"/>
</dbReference>
<dbReference type="CDD" id="cd13403">
    <property type="entry name" value="MLTF-like"/>
    <property type="match status" value="1"/>
</dbReference>
<evidence type="ECO:0000313" key="3">
    <source>
        <dbReference type="EMBL" id="PKZ68070.1"/>
    </source>
</evidence>
<sequence>MPLNSSFEYCDDLALTYPASISMSVKAFLSPLTLYPFQHPLLRFSKYATQFKRLQFFPIQLKPCLGGVMSPKIAKSRVPAVSSHVQDLAQLANPSASLIERFIKPLKWLSASKKLAAVMGVGLPLAYVATQMGVTDKVANTNAINTLASPTSVVAAPKMATFDSILSQKQLRIATVNGNTTYFAQDGFEHGFGYDVMRHYAKRLDVTMSTQVFATDADAMAAVKTGKADIALTNVSDYQNATALSSLSLSCDKDYLSKQGLNEHVAIQLNPNDIKLNNDVKNFLCGGQSLTRNQHLAAFYSQTPLAEPFNQQHFADTMTRVLPIYEPSFKQTANKYQLDWELLVAMGYQESHLDAEAISPTGVRGIMMLTNATANAMGVDNRTDPTQSIQGGAKYLSQLQHEFAQVPASDRVWFTLAAYNMGPQAIKDIQQILQKRGIDGNNWAAVYQYLKVNSQSNSRYVQCLDYVTHIRSYLEALKLDKVNHRQLT</sequence>
<dbReference type="GO" id="GO:0000270">
    <property type="term" value="P:peptidoglycan metabolic process"/>
    <property type="evidence" value="ECO:0007669"/>
    <property type="project" value="InterPro"/>
</dbReference>
<dbReference type="PROSITE" id="PS00922">
    <property type="entry name" value="TRANSGLYCOSYLASE"/>
    <property type="match status" value="1"/>
</dbReference>
<comment type="caution">
    <text evidence="3">The sequence shown here is derived from an EMBL/GenBank/DDBJ whole genome shotgun (WGS) entry which is preliminary data.</text>
</comment>
<evidence type="ECO:0000313" key="4">
    <source>
        <dbReference type="Proteomes" id="UP000234914"/>
    </source>
</evidence>
<feature type="domain" description="Transglycosylase SLT" evidence="2">
    <location>
        <begin position="329"/>
        <end position="432"/>
    </location>
</feature>
<dbReference type="PANTHER" id="PTHR37423">
    <property type="entry name" value="SOLUBLE LYTIC MUREIN TRANSGLYCOSYLASE-RELATED"/>
    <property type="match status" value="1"/>
</dbReference>
<dbReference type="RefSeq" id="WP_101964970.1">
    <property type="nucleotide sequence ID" value="NZ_PKJS01000014.1"/>
</dbReference>
<proteinExistence type="inferred from homology"/>
<dbReference type="EMBL" id="PKJS01000014">
    <property type="protein sequence ID" value="PKZ68070.1"/>
    <property type="molecule type" value="Genomic_DNA"/>
</dbReference>
<organism evidence="3 4">
    <name type="scientific">Faucicola osloensis</name>
    <name type="common">Moraxella osloensis</name>
    <dbReference type="NCBI Taxonomy" id="34062"/>
    <lineage>
        <taxon>Bacteria</taxon>
        <taxon>Pseudomonadati</taxon>
        <taxon>Pseudomonadota</taxon>
        <taxon>Gammaproteobacteria</taxon>
        <taxon>Moraxellales</taxon>
        <taxon>Moraxellaceae</taxon>
        <taxon>Faucicola</taxon>
    </lineage>
</organism>
<dbReference type="InterPro" id="IPR023346">
    <property type="entry name" value="Lysozyme-like_dom_sf"/>
</dbReference>
<accession>A0A2I1RG24</accession>
<dbReference type="GO" id="GO:0008933">
    <property type="term" value="F:peptidoglycan lytic transglycosylase activity"/>
    <property type="evidence" value="ECO:0007669"/>
    <property type="project" value="InterPro"/>
</dbReference>
<dbReference type="GO" id="GO:0016020">
    <property type="term" value="C:membrane"/>
    <property type="evidence" value="ECO:0007669"/>
    <property type="project" value="InterPro"/>
</dbReference>
<dbReference type="Gene3D" id="3.40.190.10">
    <property type="entry name" value="Periplasmic binding protein-like II"/>
    <property type="match status" value="1"/>
</dbReference>
<name>A0A2I1RG24_FAUOS</name>
<evidence type="ECO:0000256" key="1">
    <source>
        <dbReference type="ARBA" id="ARBA00007734"/>
    </source>
</evidence>
<dbReference type="SUPFAM" id="SSF53850">
    <property type="entry name" value="Periplasmic binding protein-like II"/>
    <property type="match status" value="1"/>
</dbReference>
<dbReference type="SUPFAM" id="SSF53955">
    <property type="entry name" value="Lysozyme-like"/>
    <property type="match status" value="1"/>
</dbReference>
<dbReference type="InterPro" id="IPR008258">
    <property type="entry name" value="Transglycosylase_SLT_dom_1"/>
</dbReference>
<dbReference type="AlphaFoldDB" id="A0A2I1RG24"/>